<dbReference type="EMBL" id="BKCP01004650">
    <property type="protein sequence ID" value="GER32945.1"/>
    <property type="molecule type" value="Genomic_DNA"/>
</dbReference>
<feature type="signal peptide" evidence="1">
    <location>
        <begin position="1"/>
        <end position="21"/>
    </location>
</feature>
<feature type="chain" id="PRO_5022841770" evidence="1">
    <location>
        <begin position="22"/>
        <end position="253"/>
    </location>
</feature>
<organism evidence="2 3">
    <name type="scientific">Striga asiatica</name>
    <name type="common">Asiatic witchweed</name>
    <name type="synonym">Buchnera asiatica</name>
    <dbReference type="NCBI Taxonomy" id="4170"/>
    <lineage>
        <taxon>Eukaryota</taxon>
        <taxon>Viridiplantae</taxon>
        <taxon>Streptophyta</taxon>
        <taxon>Embryophyta</taxon>
        <taxon>Tracheophyta</taxon>
        <taxon>Spermatophyta</taxon>
        <taxon>Magnoliopsida</taxon>
        <taxon>eudicotyledons</taxon>
        <taxon>Gunneridae</taxon>
        <taxon>Pentapetalae</taxon>
        <taxon>asterids</taxon>
        <taxon>lamiids</taxon>
        <taxon>Lamiales</taxon>
        <taxon>Orobanchaceae</taxon>
        <taxon>Buchnereae</taxon>
        <taxon>Striga</taxon>
    </lineage>
</organism>
<reference evidence="3" key="1">
    <citation type="journal article" date="2019" name="Curr. Biol.">
        <title>Genome Sequence of Striga asiatica Provides Insight into the Evolution of Plant Parasitism.</title>
        <authorList>
            <person name="Yoshida S."/>
            <person name="Kim S."/>
            <person name="Wafula E.K."/>
            <person name="Tanskanen J."/>
            <person name="Kim Y.M."/>
            <person name="Honaas L."/>
            <person name="Yang Z."/>
            <person name="Spallek T."/>
            <person name="Conn C.E."/>
            <person name="Ichihashi Y."/>
            <person name="Cheong K."/>
            <person name="Cui S."/>
            <person name="Der J.P."/>
            <person name="Gundlach H."/>
            <person name="Jiao Y."/>
            <person name="Hori C."/>
            <person name="Ishida J.K."/>
            <person name="Kasahara H."/>
            <person name="Kiba T."/>
            <person name="Kim M.S."/>
            <person name="Koo N."/>
            <person name="Laohavisit A."/>
            <person name="Lee Y.H."/>
            <person name="Lumba S."/>
            <person name="McCourt P."/>
            <person name="Mortimer J.C."/>
            <person name="Mutuku J.M."/>
            <person name="Nomura T."/>
            <person name="Sasaki-Sekimoto Y."/>
            <person name="Seto Y."/>
            <person name="Wang Y."/>
            <person name="Wakatake T."/>
            <person name="Sakakibara H."/>
            <person name="Demura T."/>
            <person name="Yamaguchi S."/>
            <person name="Yoneyama K."/>
            <person name="Manabe R.I."/>
            <person name="Nelson D.C."/>
            <person name="Schulman A.H."/>
            <person name="Timko M.P."/>
            <person name="dePamphilis C.W."/>
            <person name="Choi D."/>
            <person name="Shirasu K."/>
        </authorList>
    </citation>
    <scope>NUCLEOTIDE SEQUENCE [LARGE SCALE GENOMIC DNA]</scope>
    <source>
        <strain evidence="3">cv. UVA1</strain>
    </source>
</reference>
<evidence type="ECO:0000313" key="3">
    <source>
        <dbReference type="Proteomes" id="UP000325081"/>
    </source>
</evidence>
<keyword evidence="3" id="KW-1185">Reference proteome</keyword>
<dbReference type="AlphaFoldDB" id="A0A5A7PJ84"/>
<keyword evidence="1" id="KW-0732">Signal</keyword>
<protein>
    <submittedName>
        <fullName evidence="2">Uncharacterized protein</fullName>
    </submittedName>
</protein>
<accession>A0A5A7PJ84</accession>
<evidence type="ECO:0000313" key="2">
    <source>
        <dbReference type="EMBL" id="GER32945.1"/>
    </source>
</evidence>
<gene>
    <name evidence="2" type="ORF">STAS_09053</name>
</gene>
<evidence type="ECO:0000256" key="1">
    <source>
        <dbReference type="SAM" id="SignalP"/>
    </source>
</evidence>
<proteinExistence type="predicted"/>
<name>A0A5A7PJ84_STRAF</name>
<comment type="caution">
    <text evidence="2">The sequence shown here is derived from an EMBL/GenBank/DDBJ whole genome shotgun (WGS) entry which is preliminary data.</text>
</comment>
<sequence>MKISTTLVVFVLFLCIVHAFGQPGGGLGAGVDVGGGGGFGGSIGVGIGRGLGIGGRFGGGVGGSVGGDLGFGRGAGGSGDGAENEKLHAQIHDIPYRARRTWHLYHLFPTYHSINRLQKSPTQLFPRKKKKFPLVIIEQMQQSNMTSFSQTVPLFDGKYRQQGLQMHLPEFFNSFSKLICSNRSAFSPTIHLHKNYLNNFTHPKSQLDVTHIHIKVKKPTDTDSRDELLQYIASSHLGQKQLIGTSALLRSNS</sequence>
<dbReference type="Proteomes" id="UP000325081">
    <property type="component" value="Unassembled WGS sequence"/>
</dbReference>